<sequence>MDIRDKLASMGDWEVRIFRNFNWLAYNAAKWAAFCNSEGDVLNSISAIEVLSKDFISSFFTNDDDEHVNDSLLNNSDNEDDDGLLRLKLKEVFTHDDGNNDDKKNNEDGNNVNE</sequence>
<protein>
    <submittedName>
        <fullName evidence="1">Uncharacterized protein</fullName>
    </submittedName>
</protein>
<keyword evidence="2" id="KW-1185">Reference proteome</keyword>
<dbReference type="Proteomes" id="UP000828941">
    <property type="component" value="Chromosome 7"/>
</dbReference>
<reference evidence="1 2" key="1">
    <citation type="journal article" date="2022" name="DNA Res.">
        <title>Chromosomal-level genome assembly of the orchid tree Bauhinia variegata (Leguminosae; Cercidoideae) supports the allotetraploid origin hypothesis of Bauhinia.</title>
        <authorList>
            <person name="Zhong Y."/>
            <person name="Chen Y."/>
            <person name="Zheng D."/>
            <person name="Pang J."/>
            <person name="Liu Y."/>
            <person name="Luo S."/>
            <person name="Meng S."/>
            <person name="Qian L."/>
            <person name="Wei D."/>
            <person name="Dai S."/>
            <person name="Zhou R."/>
        </authorList>
    </citation>
    <scope>NUCLEOTIDE SEQUENCE [LARGE SCALE GENOMIC DNA]</scope>
    <source>
        <strain evidence="1">BV-YZ2020</strain>
    </source>
</reference>
<gene>
    <name evidence="1" type="ORF">L6164_017152</name>
</gene>
<organism evidence="1 2">
    <name type="scientific">Bauhinia variegata</name>
    <name type="common">Purple orchid tree</name>
    <name type="synonym">Phanera variegata</name>
    <dbReference type="NCBI Taxonomy" id="167791"/>
    <lineage>
        <taxon>Eukaryota</taxon>
        <taxon>Viridiplantae</taxon>
        <taxon>Streptophyta</taxon>
        <taxon>Embryophyta</taxon>
        <taxon>Tracheophyta</taxon>
        <taxon>Spermatophyta</taxon>
        <taxon>Magnoliopsida</taxon>
        <taxon>eudicotyledons</taxon>
        <taxon>Gunneridae</taxon>
        <taxon>Pentapetalae</taxon>
        <taxon>rosids</taxon>
        <taxon>fabids</taxon>
        <taxon>Fabales</taxon>
        <taxon>Fabaceae</taxon>
        <taxon>Cercidoideae</taxon>
        <taxon>Cercideae</taxon>
        <taxon>Bauhiniinae</taxon>
        <taxon>Bauhinia</taxon>
    </lineage>
</organism>
<dbReference type="EMBL" id="CM039432">
    <property type="protein sequence ID" value="KAI4332228.1"/>
    <property type="molecule type" value="Genomic_DNA"/>
</dbReference>
<evidence type="ECO:0000313" key="1">
    <source>
        <dbReference type="EMBL" id="KAI4332228.1"/>
    </source>
</evidence>
<comment type="caution">
    <text evidence="1">The sequence shown here is derived from an EMBL/GenBank/DDBJ whole genome shotgun (WGS) entry which is preliminary data.</text>
</comment>
<evidence type="ECO:0000313" key="2">
    <source>
        <dbReference type="Proteomes" id="UP000828941"/>
    </source>
</evidence>
<accession>A0ACB9N783</accession>
<name>A0ACB9N783_BAUVA</name>
<proteinExistence type="predicted"/>